<feature type="signal peptide" evidence="2">
    <location>
        <begin position="1"/>
        <end position="18"/>
    </location>
</feature>
<dbReference type="EMBL" id="JAPFFF010000001">
    <property type="protein sequence ID" value="KAK8900111.1"/>
    <property type="molecule type" value="Genomic_DNA"/>
</dbReference>
<dbReference type="InterPro" id="IPR012334">
    <property type="entry name" value="Pectin_lyas_fold"/>
</dbReference>
<evidence type="ECO:0000313" key="3">
    <source>
        <dbReference type="EMBL" id="KAK8900111.1"/>
    </source>
</evidence>
<dbReference type="Gene3D" id="2.160.20.10">
    <property type="entry name" value="Single-stranded right-handed beta-helix, Pectin lyase-like"/>
    <property type="match status" value="1"/>
</dbReference>
<dbReference type="InterPro" id="IPR006626">
    <property type="entry name" value="PbH1"/>
</dbReference>
<dbReference type="Proteomes" id="UP001470230">
    <property type="component" value="Unassembled WGS sequence"/>
</dbReference>
<protein>
    <recommendedName>
        <fullName evidence="5">Right handed beta helix domain-containing protein</fullName>
    </recommendedName>
</protein>
<dbReference type="SMART" id="SM00710">
    <property type="entry name" value="PbH1"/>
    <property type="match status" value="18"/>
</dbReference>
<organism evidence="3 4">
    <name type="scientific">Tritrichomonas musculus</name>
    <dbReference type="NCBI Taxonomy" id="1915356"/>
    <lineage>
        <taxon>Eukaryota</taxon>
        <taxon>Metamonada</taxon>
        <taxon>Parabasalia</taxon>
        <taxon>Tritrichomonadida</taxon>
        <taxon>Tritrichomonadidae</taxon>
        <taxon>Tritrichomonas</taxon>
    </lineage>
</organism>
<name>A0ABR2LAU3_9EUKA</name>
<feature type="transmembrane region" description="Helical" evidence="1">
    <location>
        <begin position="2582"/>
        <end position="2607"/>
    </location>
</feature>
<evidence type="ECO:0000256" key="1">
    <source>
        <dbReference type="SAM" id="Phobius"/>
    </source>
</evidence>
<proteinExistence type="predicted"/>
<dbReference type="PANTHER" id="PTHR31318">
    <property type="entry name" value="EXPRESSED PROTEIN-RELATED"/>
    <property type="match status" value="1"/>
</dbReference>
<keyword evidence="4" id="KW-1185">Reference proteome</keyword>
<comment type="caution">
    <text evidence="3">The sequence shown here is derived from an EMBL/GenBank/DDBJ whole genome shotgun (WGS) entry which is preliminary data.</text>
</comment>
<gene>
    <name evidence="3" type="ORF">M9Y10_002434</name>
</gene>
<keyword evidence="1" id="KW-0812">Transmembrane</keyword>
<accession>A0ABR2LAU3</accession>
<keyword evidence="1" id="KW-0472">Membrane</keyword>
<evidence type="ECO:0000313" key="4">
    <source>
        <dbReference type="Proteomes" id="UP001470230"/>
    </source>
</evidence>
<feature type="chain" id="PRO_5046971755" description="Right handed beta helix domain-containing protein" evidence="2">
    <location>
        <begin position="19"/>
        <end position="2677"/>
    </location>
</feature>
<evidence type="ECO:0000256" key="2">
    <source>
        <dbReference type="SAM" id="SignalP"/>
    </source>
</evidence>
<keyword evidence="2" id="KW-0732">Signal</keyword>
<keyword evidence="1" id="KW-1133">Transmembrane helix</keyword>
<dbReference type="SUPFAM" id="SSF51126">
    <property type="entry name" value="Pectin lyase-like"/>
    <property type="match status" value="4"/>
</dbReference>
<evidence type="ECO:0008006" key="5">
    <source>
        <dbReference type="Google" id="ProtNLM"/>
    </source>
</evidence>
<reference evidence="3 4" key="1">
    <citation type="submission" date="2024-04" db="EMBL/GenBank/DDBJ databases">
        <title>Tritrichomonas musculus Genome.</title>
        <authorList>
            <person name="Alves-Ferreira E."/>
            <person name="Grigg M."/>
            <person name="Lorenzi H."/>
            <person name="Galac M."/>
        </authorList>
    </citation>
    <scope>NUCLEOTIDE SEQUENCE [LARGE SCALE GENOMIC DNA]</scope>
    <source>
        <strain evidence="3 4">EAF2021</strain>
    </source>
</reference>
<sequence length="2677" mass="295573">MVAVIALSLLLYQSIATGSNETSYSFFQDSNITFNDFNSHKNKKTEFHSLKMKSSFICNGVEQELQINDENFQNTAAITNEKTCSSIKIFHCTFTNVVITSISQTNGQISIIYIKSIDLFIDDSTFSNCYSNIIITRSNTQDTTSAQFPISNYIICHAVYIDENADHVVNITKCSFSDNGIPTETDGSIIYSNKADKINIEFSIFNSDTTSTRALETFYTKDINLISNSFNKMKSPKNQNGGALLIQFADNVQICDCIFDSNTLQPDSSQTTDSNIYGSAFFINLKSTLTFLNNTITNHADYLNSVITFNSNELTTESTINGESLIEENLPIKRKVTISDSKFIQNSFSKAKDGNGIGLFIEDYSEDDTASYFLLIEFSGCFFEKNGNNDCSSSVLEWTRKTSLFSFLNCVFDSNTAKAGSSMLTMTNGPSLVVEDCVIENMNGLSFLQFEPLTTAAPNSQIKSVEVIILHSTFTGDSTKKVGSDFILAEGETLYDFFLNVDNSTFSELYLNSNQEYLIKSSSNNLQVLSCQFNHINSGSNAICTTKGDSNVTIDDSNFTNCLSVVHLNEQAEQVTIKNCKFIDCKSDPVLYINASKYFAYNCCISFATKANVVGMKIDNSNNSEINLCTFINTGNSAIESLYDLNSSLLSVSSTTITGCSQSIHSVHTSNKIVNFLNNSIINEDANEGSRGLFVDTIADVNINECTFINCNNPKGNNNAGGAFTYLNSKANPTESITISNTEFTGCIYRSGAIFIQARLEIPQFTNVVISNSTCGYSIIILIPEIPENTYPYSRCILDNVSFINIINEENAGGGIGFWLQPDNSKASYYGLYFTNCLFRNTSWTGRNFDNYGGGAISIESKSCQNFDVSINYCSFYQTSVLNSCHGGAIAIVTNKMASVNNIYIEDCSSVGSTITRNGGAIYVYQNGYKSDFNVFNITVNGSITSNLISAFYFAGSNGGALKVDRCRFINCLTSDNTMSSILKVEQNSLVFNCVDTIFKYDTVTHFNSRAVDVHTPVFTFNQCFFTRCGKPSLDFGGAILYDEILNVDIDEDILITLCTFTSCQSNNCGSFRLNIFNGLPVLKNNTYKDINCNYNLALIFSENVQFSPIQFELQFFIGCTNHMNDGGGSGIWVNNHRADGNVYPTNIQFSECGFYDCVSTKTGGGGFGIGESPSVQPSELNFNSCTFVNNSCLEGYGGGAIYARTAINGRASNCVFRDNHAGAADGNALDGGAVYVRFINNIPSFYLVSCNFTNNSVLNPNGKGHAIFGANLFAPLYVQRCNLTDNGYGVEGANSIIYSDSNIQIEESSFVFTDKSMSFSRGMTIGASSDINLYDSKFVNCSDPTGIAGSVYYQIISTRENRIIKIDNCIFDSNTDGSSCYELYLLVHKRPYISNCTFMNDNTTSGLVMIKFDAVGDLIGFLSYVTLTYSSCINCDLHNKNVLNYVDANQDEVLLEDFTFDGCVFDGCSNFGLIHYNIFILKLTDTIFRNNVNDNHLLLIDVLRVIEILGCSFINNTIKCTDNSSAIILVSERCVCYINHAVFQDNINEHNENDDENCFNNSYVMKVSSYLELTYASFIDCPTFKYSLYLAEKEGDTSSLIFHNSLVNNSGSVLIENQINSIRIISTNFSNCHDGFIYTPEKNDSSVSSVLISESIFDSISNYALRLFVFNNLSLYNNTIKNCQRDEDNPNPIFELDFQNNNTNHIVFDQFIFENNSFNNSNNSSLINGGGIGLSIVLFDVEEIFIEFVNSSFISNYAAKCGGAFSYIDNEYSSINSSFSFTGCIFKGNSCNNLKGHALYIEAKNVCIENCTFEDHNFQTKSSVDTLEELTPDKIRESSVVYISSVHNETVSVINSSFYHNKASSLFIKDCEKDVLITGCLFSSNEITSVNNSDFNGTFSLDNDIIAACIVTILTAKEAVTIQNCCFQNNSHNSNAEGSIVNAGSIYVDTQMTFSMKNVTFYDNNINDLIMKAELDVSVIDCQFIGLENETFVKGCAAIVDSKKTVTIQNCDIRGYASILTSFPDGTSMIMTPIQITAEDNCQLTNITVGDVAGDVMNVTSPQSVTVENCTFEASSESPEVNSGKLGGDFFIICHCQKLFSMDNVSIAGHDGAVCLMQSTECLVLTNSQISECRIGIVSQPEGGAIEAKTSIMIENFTFSELKNAILCHMSYDQIILEKVVFYHNCNLETGTDKRPIIDLKIHHSKSTELTFSKVNFDDNEYLQTSSKEVAGGIGFLVSQIDSSSGSKPKVSIEFNGCNFLTNKAVGTLNSGGGFSFSEDSISVTSLSFTSCNFKENSADSTSGAAYIKTSVCSSIEVVDCFFEMNNATRNYGALYIECNCRVLIDSCSFLNNSASSENFGIRTDSLYVSTSSSSLIKDSNFTKSIFIYEESGYQAIFSNNINNGNNLFEIDSCLFSIINPTLPQVMLIVIHEVAKTNISKSSFTHFFAYDEEDVNSTSEAASNSTSNFSDVDVLNFNFRLVENFSSNAFYHLSTDSVGTISFNDCCFDTNKSFAISPNLAKKANIKEIIEGATFNKNIFADRKKVCLYPSIIDDLIKEIADPVNNTDDDGNKKNNEKKKLILGLSIGAAALVLIVVAIIVVVVIYKKKHKEMAKTIEFSDELEKQMEQEQYDAINCKYDNEMFKDKTEQNQPSKVSKIRRFDKDYEESGIEEFDL</sequence>
<dbReference type="InterPro" id="IPR011050">
    <property type="entry name" value="Pectin_lyase_fold/virulence"/>
</dbReference>
<dbReference type="PANTHER" id="PTHR31318:SF2">
    <property type="entry name" value="PECTIN LYASE-LIKE FAMILY PROTEIN-RELATED"/>
    <property type="match status" value="1"/>
</dbReference>